<proteinExistence type="inferred from homology"/>
<sequence length="114" mass="12910">MVSHAAQVPTSFGRELRVCLRCALVKTYDQFKDSGCENCQFFNMDKDHDRVLECTTPNFAGVISCMDPTSSWAARWLRISKFVPGCYALTVTGELSEEMQAICEDNKVRYVPRS</sequence>
<keyword evidence="3 5" id="KW-0804">Transcription</keyword>
<dbReference type="InterPro" id="IPR009287">
    <property type="entry name" value="Spt4"/>
</dbReference>
<organism evidence="7 8">
    <name type="scientific">Sphagnum troendelagicum</name>
    <dbReference type="NCBI Taxonomy" id="128251"/>
    <lineage>
        <taxon>Eukaryota</taxon>
        <taxon>Viridiplantae</taxon>
        <taxon>Streptophyta</taxon>
        <taxon>Embryophyta</taxon>
        <taxon>Bryophyta</taxon>
        <taxon>Sphagnophytina</taxon>
        <taxon>Sphagnopsida</taxon>
        <taxon>Sphagnales</taxon>
        <taxon>Sphagnaceae</taxon>
        <taxon>Sphagnum</taxon>
    </lineage>
</organism>
<evidence type="ECO:0000256" key="3">
    <source>
        <dbReference type="ARBA" id="ARBA00023163"/>
    </source>
</evidence>
<evidence type="ECO:0000313" key="8">
    <source>
        <dbReference type="Proteomes" id="UP001497512"/>
    </source>
</evidence>
<dbReference type="CDD" id="cd07973">
    <property type="entry name" value="Spt4"/>
    <property type="match status" value="1"/>
</dbReference>
<evidence type="ECO:0000259" key="6">
    <source>
        <dbReference type="SMART" id="SM01389"/>
    </source>
</evidence>
<dbReference type="PIRSF" id="PIRSF025023">
    <property type="entry name" value="Spt4"/>
    <property type="match status" value="1"/>
</dbReference>
<dbReference type="SMART" id="SM01389">
    <property type="entry name" value="Spt4"/>
    <property type="match status" value="1"/>
</dbReference>
<dbReference type="Pfam" id="PF06093">
    <property type="entry name" value="Spt4"/>
    <property type="match status" value="1"/>
</dbReference>
<reference evidence="7" key="1">
    <citation type="submission" date="2024-02" db="EMBL/GenBank/DDBJ databases">
        <authorList>
            <consortium name="ELIXIR-Norway"/>
            <consortium name="Elixir Norway"/>
        </authorList>
    </citation>
    <scope>NUCLEOTIDE SEQUENCE</scope>
</reference>
<feature type="domain" description="Spt4/RpoE2 zinc finger" evidence="6">
    <location>
        <begin position="16"/>
        <end position="92"/>
    </location>
</feature>
<accession>A0ABP0UZV6</accession>
<dbReference type="Gene3D" id="3.30.40.210">
    <property type="match status" value="1"/>
</dbReference>
<evidence type="ECO:0000256" key="2">
    <source>
        <dbReference type="ARBA" id="ARBA00010464"/>
    </source>
</evidence>
<gene>
    <name evidence="7" type="ORF">CSSPTR1EN2_LOCUS20642</name>
</gene>
<dbReference type="PANTHER" id="PTHR12882">
    <property type="entry name" value="SUPPRESSOR OF TY 4"/>
    <property type="match status" value="1"/>
</dbReference>
<evidence type="ECO:0000313" key="7">
    <source>
        <dbReference type="EMBL" id="CAK9231463.1"/>
    </source>
</evidence>
<comment type="function">
    <text evidence="5">May regulate transcription elongation by RNA polymerase II. May enhance transcriptional pausing at sites proximal to the promoter, which may in turn facilitate the assembly of an elongation competent RNA polymerase II complex.</text>
</comment>
<dbReference type="SUPFAM" id="SSF63393">
    <property type="entry name" value="RNA polymerase subunits"/>
    <property type="match status" value="1"/>
</dbReference>
<keyword evidence="8" id="KW-1185">Reference proteome</keyword>
<dbReference type="InterPro" id="IPR022800">
    <property type="entry name" value="Spt4/RpoE2_Znf"/>
</dbReference>
<name>A0ABP0UZV6_9BRYO</name>
<dbReference type="EMBL" id="OZ019899">
    <property type="protein sequence ID" value="CAK9231463.1"/>
    <property type="molecule type" value="Genomic_DNA"/>
</dbReference>
<dbReference type="InterPro" id="IPR038510">
    <property type="entry name" value="Spt4_sf"/>
</dbReference>
<protein>
    <recommendedName>
        <fullName evidence="5">Transcription elongation factor SPT4 homolog</fullName>
    </recommendedName>
</protein>
<dbReference type="InterPro" id="IPR029040">
    <property type="entry name" value="RPABC4/Spt4"/>
</dbReference>
<keyword evidence="4 5" id="KW-0539">Nucleus</keyword>
<comment type="subcellular location">
    <subcellularLocation>
        <location evidence="1 5">Nucleus</location>
    </subcellularLocation>
</comment>
<dbReference type="Proteomes" id="UP001497512">
    <property type="component" value="Chromosome 7"/>
</dbReference>
<dbReference type="PANTHER" id="PTHR12882:SF1">
    <property type="entry name" value="TRANSCRIPTION ELONGATION FACTOR SPT4"/>
    <property type="match status" value="1"/>
</dbReference>
<comment type="similarity">
    <text evidence="2 5">Belongs to the SPT4 family.</text>
</comment>
<evidence type="ECO:0000256" key="4">
    <source>
        <dbReference type="ARBA" id="ARBA00023242"/>
    </source>
</evidence>
<evidence type="ECO:0000256" key="5">
    <source>
        <dbReference type="PIRNR" id="PIRNR025023"/>
    </source>
</evidence>
<evidence type="ECO:0000256" key="1">
    <source>
        <dbReference type="ARBA" id="ARBA00004123"/>
    </source>
</evidence>